<evidence type="ECO:0000313" key="2">
    <source>
        <dbReference type="Proteomes" id="UP000245137"/>
    </source>
</evidence>
<dbReference type="Proteomes" id="UP000245137">
    <property type="component" value="Unassembled WGS sequence"/>
</dbReference>
<dbReference type="OrthoDB" id="2568996at2"/>
<dbReference type="RefSeq" id="WP_146188350.1">
    <property type="nucleotide sequence ID" value="NZ_BGJY01000015.1"/>
</dbReference>
<gene>
    <name evidence="1" type="ORF">C5689_06710</name>
</gene>
<dbReference type="AlphaFoldDB" id="A0A2U1ST23"/>
<reference evidence="1 2" key="1">
    <citation type="journal article" date="2018" name="Appl. Microbiol. Biotechnol.">
        <title>Co-cultivation of the strictly anaerobic methanogen Methanosarcina barkeri with aerobic methanotrophs in an oxygen-limited membrane bioreactor.</title>
        <authorList>
            <person name="In 't Zandt M.H."/>
            <person name="van den Bosch T.J.M."/>
            <person name="Rijkers R."/>
            <person name="van Kessel M.A.H.J."/>
            <person name="Jetten M.S.M."/>
            <person name="Welte C.U."/>
        </authorList>
    </citation>
    <scope>NUCLEOTIDE SEQUENCE [LARGE SCALE GENOMIC DNA]</scope>
    <source>
        <strain evidence="1 2">DSM 17706</strain>
    </source>
</reference>
<evidence type="ECO:0000313" key="1">
    <source>
        <dbReference type="EMBL" id="PWB94742.1"/>
    </source>
</evidence>
<comment type="caution">
    <text evidence="1">The sequence shown here is derived from an EMBL/GenBank/DDBJ whole genome shotgun (WGS) entry which is preliminary data.</text>
</comment>
<protein>
    <submittedName>
        <fullName evidence="1">Uncharacterized protein</fullName>
    </submittedName>
</protein>
<accession>A0A2U1ST23</accession>
<keyword evidence="2" id="KW-1185">Reference proteome</keyword>
<name>A0A2U1ST23_METSR</name>
<organism evidence="1 2">
    <name type="scientific">Methylosinus sporium</name>
    <dbReference type="NCBI Taxonomy" id="428"/>
    <lineage>
        <taxon>Bacteria</taxon>
        <taxon>Pseudomonadati</taxon>
        <taxon>Pseudomonadota</taxon>
        <taxon>Alphaproteobacteria</taxon>
        <taxon>Hyphomicrobiales</taxon>
        <taxon>Methylocystaceae</taxon>
        <taxon>Methylosinus</taxon>
    </lineage>
</organism>
<proteinExistence type="predicted"/>
<sequence>MSEDLTNFRDSLRKGSGRAALILASNPSNEELQAALLAACKTVQIYDPQCEEGRAPYLNRLIAMTGRSPLYWTNLLPCLDDFKPENDDRDIVQIFGVLCLLATARTGAERRRLRDFVESNAVRNAHFPRMAQPCGEELIRLEGLEVFLLLIRLYHSELLQNFLEEDGWAYRSWVDALSDKDGAVATAAALEKARSISAELDRLMSLAAGDQRSDQPVAQGDQDKDIPSYLTVKATLDPKKGFPRSWIKSAAADDLIAAARDLLVTRDDVRIRAYLRIFTMRDYPLDPETLFPLVNGENRRISWQAVRVLQRLNDAKVRDLAFWFLQKEATLAAAIRLLCGSYQPGDFSAIESAVRNIQLDEDGWHGVGASILSLLDDVTVPPDESREVLLHLYEKTPCSLCRESVVEKLHEHGLVPNWMARECAFDAEPETAAVFQGDELMGLRP</sequence>
<dbReference type="EMBL" id="PUIV01000006">
    <property type="protein sequence ID" value="PWB94742.1"/>
    <property type="molecule type" value="Genomic_DNA"/>
</dbReference>